<gene>
    <name evidence="1" type="ORF">BpHYR1_033404</name>
</gene>
<keyword evidence="2" id="KW-1185">Reference proteome</keyword>
<reference evidence="1 2" key="1">
    <citation type="journal article" date="2018" name="Sci. Rep.">
        <title>Genomic signatures of local adaptation to the degree of environmental predictability in rotifers.</title>
        <authorList>
            <person name="Franch-Gras L."/>
            <person name="Hahn C."/>
            <person name="Garcia-Roger E.M."/>
            <person name="Carmona M.J."/>
            <person name="Serra M."/>
            <person name="Gomez A."/>
        </authorList>
    </citation>
    <scope>NUCLEOTIDE SEQUENCE [LARGE SCALE GENOMIC DNA]</scope>
    <source>
        <strain evidence="1">HYR1</strain>
    </source>
</reference>
<comment type="caution">
    <text evidence="1">The sequence shown here is derived from an EMBL/GenBank/DDBJ whole genome shotgun (WGS) entry which is preliminary data.</text>
</comment>
<dbReference type="EMBL" id="REGN01001489">
    <property type="protein sequence ID" value="RNA34375.1"/>
    <property type="molecule type" value="Genomic_DNA"/>
</dbReference>
<evidence type="ECO:0000313" key="1">
    <source>
        <dbReference type="EMBL" id="RNA34375.1"/>
    </source>
</evidence>
<proteinExistence type="predicted"/>
<sequence length="100" mass="11481">MGNVNDVGKNHHNWLATKRNCLKLLYQRIKTLEKKKDTNKTLSTLVDSLSNTTDLCRRSRKKQASFAQIILLVISRVGQNLRNVANNLEKLTMIKFNVLT</sequence>
<name>A0A3M7SFC0_BRAPC</name>
<evidence type="ECO:0000313" key="2">
    <source>
        <dbReference type="Proteomes" id="UP000276133"/>
    </source>
</evidence>
<dbReference type="AlphaFoldDB" id="A0A3M7SFC0"/>
<dbReference type="Proteomes" id="UP000276133">
    <property type="component" value="Unassembled WGS sequence"/>
</dbReference>
<organism evidence="1 2">
    <name type="scientific">Brachionus plicatilis</name>
    <name type="common">Marine rotifer</name>
    <name type="synonym">Brachionus muelleri</name>
    <dbReference type="NCBI Taxonomy" id="10195"/>
    <lineage>
        <taxon>Eukaryota</taxon>
        <taxon>Metazoa</taxon>
        <taxon>Spiralia</taxon>
        <taxon>Gnathifera</taxon>
        <taxon>Rotifera</taxon>
        <taxon>Eurotatoria</taxon>
        <taxon>Monogononta</taxon>
        <taxon>Pseudotrocha</taxon>
        <taxon>Ploima</taxon>
        <taxon>Brachionidae</taxon>
        <taxon>Brachionus</taxon>
    </lineage>
</organism>
<accession>A0A3M7SFC0</accession>
<protein>
    <submittedName>
        <fullName evidence="1">Uncharacterized protein</fullName>
    </submittedName>
</protein>